<sequence>MRNKETLDSMRSCFLAYLLLRCTDSAFCPAAAVWSLTVGKASPQMKSQSSPMASL</sequence>
<organism evidence="1 2">
    <name type="scientific">Neogobius melanostomus</name>
    <name type="common">round goby</name>
    <dbReference type="NCBI Taxonomy" id="47308"/>
    <lineage>
        <taxon>Eukaryota</taxon>
        <taxon>Metazoa</taxon>
        <taxon>Chordata</taxon>
        <taxon>Craniata</taxon>
        <taxon>Vertebrata</taxon>
        <taxon>Euteleostomi</taxon>
        <taxon>Actinopterygii</taxon>
        <taxon>Neopterygii</taxon>
        <taxon>Teleostei</taxon>
        <taxon>Neoteleostei</taxon>
        <taxon>Acanthomorphata</taxon>
        <taxon>Gobiaria</taxon>
        <taxon>Gobiiformes</taxon>
        <taxon>Gobioidei</taxon>
        <taxon>Gobiidae</taxon>
        <taxon>Benthophilinae</taxon>
        <taxon>Neogobiini</taxon>
        <taxon>Neogobius</taxon>
    </lineage>
</organism>
<reference evidence="1" key="1">
    <citation type="submission" date="2025-08" db="UniProtKB">
        <authorList>
            <consortium name="Ensembl"/>
        </authorList>
    </citation>
    <scope>IDENTIFICATION</scope>
</reference>
<evidence type="ECO:0000313" key="2">
    <source>
        <dbReference type="Proteomes" id="UP000694523"/>
    </source>
</evidence>
<accession>A0A8C6UP19</accession>
<keyword evidence="2" id="KW-1185">Reference proteome</keyword>
<protein>
    <submittedName>
        <fullName evidence="1">Uncharacterized protein</fullName>
    </submittedName>
</protein>
<reference evidence="1" key="2">
    <citation type="submission" date="2025-09" db="UniProtKB">
        <authorList>
            <consortium name="Ensembl"/>
        </authorList>
    </citation>
    <scope>IDENTIFICATION</scope>
</reference>
<proteinExistence type="predicted"/>
<dbReference type="Ensembl" id="ENSNMLT00000040864.1">
    <property type="protein sequence ID" value="ENSNMLP00000036682.1"/>
    <property type="gene ID" value="ENSNMLG00000022748.1"/>
</dbReference>
<dbReference type="AlphaFoldDB" id="A0A8C6UP19"/>
<evidence type="ECO:0000313" key="1">
    <source>
        <dbReference type="Ensembl" id="ENSNMLP00000036682.1"/>
    </source>
</evidence>
<dbReference type="Proteomes" id="UP000694523">
    <property type="component" value="Unplaced"/>
</dbReference>
<name>A0A8C6UP19_9GOBI</name>